<evidence type="ECO:0000256" key="4">
    <source>
        <dbReference type="ARBA" id="ARBA00005420"/>
    </source>
</evidence>
<evidence type="ECO:0000256" key="3">
    <source>
        <dbReference type="ARBA" id="ARBA00005189"/>
    </source>
</evidence>
<evidence type="ECO:0000256" key="10">
    <source>
        <dbReference type="ARBA" id="ARBA00022989"/>
    </source>
</evidence>
<proteinExistence type="inferred from homology"/>
<keyword evidence="13" id="KW-0012">Acyltransferase</keyword>
<keyword evidence="10 14" id="KW-1133">Transmembrane helix</keyword>
<keyword evidence="7 14" id="KW-0812">Transmembrane</keyword>
<evidence type="ECO:0000256" key="8">
    <source>
        <dbReference type="ARBA" id="ARBA00022798"/>
    </source>
</evidence>
<comment type="similarity">
    <text evidence="4 14">Belongs to the diacylglycerol acyltransferase family.</text>
</comment>
<name>A0A7S1ZCG6_9STRA</name>
<evidence type="ECO:0000256" key="5">
    <source>
        <dbReference type="ARBA" id="ARBA00022516"/>
    </source>
</evidence>
<evidence type="ECO:0000256" key="14">
    <source>
        <dbReference type="RuleBase" id="RU367023"/>
    </source>
</evidence>
<keyword evidence="12 14" id="KW-0472">Membrane</keyword>
<comment type="subcellular location">
    <subcellularLocation>
        <location evidence="1 14">Endoplasmic reticulum membrane</location>
        <topology evidence="1 14">Multi-pass membrane protein</topology>
    </subcellularLocation>
</comment>
<dbReference type="GO" id="GO:0005789">
    <property type="term" value="C:endoplasmic reticulum membrane"/>
    <property type="evidence" value="ECO:0007669"/>
    <property type="project" value="UniProtKB-SubCell"/>
</dbReference>
<evidence type="ECO:0000256" key="1">
    <source>
        <dbReference type="ARBA" id="ARBA00004477"/>
    </source>
</evidence>
<evidence type="ECO:0000256" key="7">
    <source>
        <dbReference type="ARBA" id="ARBA00022692"/>
    </source>
</evidence>
<keyword evidence="5" id="KW-0444">Lipid biosynthesis</keyword>
<dbReference type="Pfam" id="PF03982">
    <property type="entry name" value="DAGAT"/>
    <property type="match status" value="1"/>
</dbReference>
<dbReference type="SUPFAM" id="SSF69593">
    <property type="entry name" value="Glycerol-3-phosphate (1)-acyltransferase"/>
    <property type="match status" value="1"/>
</dbReference>
<dbReference type="InterPro" id="IPR007130">
    <property type="entry name" value="DAGAT"/>
</dbReference>
<dbReference type="CDD" id="cd07987">
    <property type="entry name" value="LPLAT_MGAT-like"/>
    <property type="match status" value="1"/>
</dbReference>
<comment type="pathway">
    <text evidence="3">Lipid metabolism.</text>
</comment>
<dbReference type="AlphaFoldDB" id="A0A7S1ZCG6"/>
<dbReference type="EC" id="2.3.1.-" evidence="14"/>
<keyword evidence="8" id="KW-0319">Glycerol metabolism</keyword>
<evidence type="ECO:0000313" key="15">
    <source>
        <dbReference type="EMBL" id="CAD9334608.1"/>
    </source>
</evidence>
<gene>
    <name evidence="15" type="ORF">DBRI1063_LOCUS13375</name>
</gene>
<accession>A0A7S1ZCG6</accession>
<feature type="transmembrane region" description="Helical" evidence="14">
    <location>
        <begin position="86"/>
        <end position="105"/>
    </location>
</feature>
<comment type="pathway">
    <text evidence="2">Glycerolipid metabolism; triacylglycerol biosynthesis.</text>
</comment>
<dbReference type="GO" id="GO:0006071">
    <property type="term" value="P:glycerol metabolic process"/>
    <property type="evidence" value="ECO:0007669"/>
    <property type="project" value="UniProtKB-KW"/>
</dbReference>
<dbReference type="GO" id="GO:0019432">
    <property type="term" value="P:triglyceride biosynthetic process"/>
    <property type="evidence" value="ECO:0007669"/>
    <property type="project" value="TreeGrafter"/>
</dbReference>
<dbReference type="GO" id="GO:0004144">
    <property type="term" value="F:diacylglycerol O-acyltransferase activity"/>
    <property type="evidence" value="ECO:0007669"/>
    <property type="project" value="TreeGrafter"/>
</dbReference>
<evidence type="ECO:0000256" key="12">
    <source>
        <dbReference type="ARBA" id="ARBA00023136"/>
    </source>
</evidence>
<dbReference type="PANTHER" id="PTHR12317">
    <property type="entry name" value="DIACYLGLYCEROL O-ACYLTRANSFERASE"/>
    <property type="match status" value="1"/>
</dbReference>
<dbReference type="EMBL" id="HBGN01020980">
    <property type="protein sequence ID" value="CAD9334608.1"/>
    <property type="molecule type" value="Transcribed_RNA"/>
</dbReference>
<protein>
    <recommendedName>
        <fullName evidence="14">Acyltransferase</fullName>
        <ecNumber evidence="14">2.3.1.-</ecNumber>
    </recommendedName>
</protein>
<evidence type="ECO:0000256" key="2">
    <source>
        <dbReference type="ARBA" id="ARBA00004771"/>
    </source>
</evidence>
<keyword evidence="11" id="KW-0443">Lipid metabolism</keyword>
<sequence length="375" mass="42058">MADDIATCNKFPPHRNLPFLSSMLVFPLNLLCAILHVFAKPLGIEPVLSLLITGGFFALSIVPVAFYALVFHAIEQSGIYQGEFHLVTYVGLPLVVLYIIQILVLDNDHRCVENASPILPNNFIERTADKFYLAGLDYNPIQCTPWSLDAKLSPSRQYIFAVHPHGIHCMPLSQFTSYGSNFDKKFPGLVGRITGLAATVMFKLPLVREIFIKWGYIDASRKYANKALLCGRSILVCTGGEEESMYTTGGRDIVVLKKRKGFIRLALSHGADIVPVFGVGNTDTYRTYDFMTKQRMWLQKNLSLAVPIFHGRLFTPLPYKVPINVLIGEPIKTPAPKVKGERPDDNLVNEYHGKYISALKKLHAKHVTDRVLEIR</sequence>
<reference evidence="15" key="1">
    <citation type="submission" date="2021-01" db="EMBL/GenBank/DDBJ databases">
        <authorList>
            <person name="Corre E."/>
            <person name="Pelletier E."/>
            <person name="Niang G."/>
            <person name="Scheremetjew M."/>
            <person name="Finn R."/>
            <person name="Kale V."/>
            <person name="Holt S."/>
            <person name="Cochrane G."/>
            <person name="Meng A."/>
            <person name="Brown T."/>
            <person name="Cohen L."/>
        </authorList>
    </citation>
    <scope>NUCLEOTIDE SEQUENCE</scope>
    <source>
        <strain evidence="15">Pop2</strain>
    </source>
</reference>
<keyword evidence="6 14" id="KW-0808">Transferase</keyword>
<evidence type="ECO:0000256" key="6">
    <source>
        <dbReference type="ARBA" id="ARBA00022679"/>
    </source>
</evidence>
<dbReference type="PANTHER" id="PTHR12317:SF0">
    <property type="entry name" value="ACYLTRANSFERASE"/>
    <property type="match status" value="1"/>
</dbReference>
<evidence type="ECO:0000256" key="13">
    <source>
        <dbReference type="ARBA" id="ARBA00023315"/>
    </source>
</evidence>
<feature type="transmembrane region" description="Helical" evidence="14">
    <location>
        <begin position="19"/>
        <end position="38"/>
    </location>
</feature>
<keyword evidence="9 14" id="KW-0256">Endoplasmic reticulum</keyword>
<organism evidence="15">
    <name type="scientific">Ditylum brightwellii</name>
    <dbReference type="NCBI Taxonomy" id="49249"/>
    <lineage>
        <taxon>Eukaryota</taxon>
        <taxon>Sar</taxon>
        <taxon>Stramenopiles</taxon>
        <taxon>Ochrophyta</taxon>
        <taxon>Bacillariophyta</taxon>
        <taxon>Mediophyceae</taxon>
        <taxon>Lithodesmiophycidae</taxon>
        <taxon>Lithodesmiales</taxon>
        <taxon>Lithodesmiaceae</taxon>
        <taxon>Ditylum</taxon>
    </lineage>
</organism>
<evidence type="ECO:0000256" key="9">
    <source>
        <dbReference type="ARBA" id="ARBA00022824"/>
    </source>
</evidence>
<feature type="transmembrane region" description="Helical" evidence="14">
    <location>
        <begin position="50"/>
        <end position="74"/>
    </location>
</feature>
<evidence type="ECO:0000256" key="11">
    <source>
        <dbReference type="ARBA" id="ARBA00023098"/>
    </source>
</evidence>